<dbReference type="Gramene" id="OB05G10340.1">
    <property type="protein sequence ID" value="OB05G10340.1"/>
    <property type="gene ID" value="OB05G10340"/>
</dbReference>
<protein>
    <submittedName>
        <fullName evidence="1">Uncharacterized protein</fullName>
    </submittedName>
</protein>
<reference evidence="1" key="2">
    <citation type="submission" date="2013-04" db="UniProtKB">
        <authorList>
            <consortium name="EnsemblPlants"/>
        </authorList>
    </citation>
    <scope>IDENTIFICATION</scope>
</reference>
<dbReference type="HOGENOM" id="CLU_1646314_0_0_1"/>
<accession>J3M360</accession>
<evidence type="ECO:0000313" key="2">
    <source>
        <dbReference type="Proteomes" id="UP000006038"/>
    </source>
</evidence>
<reference evidence="1" key="1">
    <citation type="journal article" date="2013" name="Nat. Commun.">
        <title>Whole-genome sequencing of Oryza brachyantha reveals mechanisms underlying Oryza genome evolution.</title>
        <authorList>
            <person name="Chen J."/>
            <person name="Huang Q."/>
            <person name="Gao D."/>
            <person name="Wang J."/>
            <person name="Lang Y."/>
            <person name="Liu T."/>
            <person name="Li B."/>
            <person name="Bai Z."/>
            <person name="Luis Goicoechea J."/>
            <person name="Liang C."/>
            <person name="Chen C."/>
            <person name="Zhang W."/>
            <person name="Sun S."/>
            <person name="Liao Y."/>
            <person name="Zhang X."/>
            <person name="Yang L."/>
            <person name="Song C."/>
            <person name="Wang M."/>
            <person name="Shi J."/>
            <person name="Liu G."/>
            <person name="Liu J."/>
            <person name="Zhou H."/>
            <person name="Zhou W."/>
            <person name="Yu Q."/>
            <person name="An N."/>
            <person name="Chen Y."/>
            <person name="Cai Q."/>
            <person name="Wang B."/>
            <person name="Liu B."/>
            <person name="Min J."/>
            <person name="Huang Y."/>
            <person name="Wu H."/>
            <person name="Li Z."/>
            <person name="Zhang Y."/>
            <person name="Yin Y."/>
            <person name="Song W."/>
            <person name="Jiang J."/>
            <person name="Jackson S.A."/>
            <person name="Wing R.A."/>
            <person name="Wang J."/>
            <person name="Chen M."/>
        </authorList>
    </citation>
    <scope>NUCLEOTIDE SEQUENCE [LARGE SCALE GENOMIC DNA]</scope>
    <source>
        <strain evidence="1">cv. IRGC 101232</strain>
    </source>
</reference>
<dbReference type="AlphaFoldDB" id="J3M360"/>
<organism evidence="1">
    <name type="scientific">Oryza brachyantha</name>
    <name type="common">malo sina</name>
    <dbReference type="NCBI Taxonomy" id="4533"/>
    <lineage>
        <taxon>Eukaryota</taxon>
        <taxon>Viridiplantae</taxon>
        <taxon>Streptophyta</taxon>
        <taxon>Embryophyta</taxon>
        <taxon>Tracheophyta</taxon>
        <taxon>Spermatophyta</taxon>
        <taxon>Magnoliopsida</taxon>
        <taxon>Liliopsida</taxon>
        <taxon>Poales</taxon>
        <taxon>Poaceae</taxon>
        <taxon>BOP clade</taxon>
        <taxon>Oryzoideae</taxon>
        <taxon>Oryzeae</taxon>
        <taxon>Oryzinae</taxon>
        <taxon>Oryza</taxon>
    </lineage>
</organism>
<keyword evidence="2" id="KW-1185">Reference proteome</keyword>
<evidence type="ECO:0000313" key="1">
    <source>
        <dbReference type="EnsemblPlants" id="OB05G10340.1"/>
    </source>
</evidence>
<proteinExistence type="predicted"/>
<sequence length="161" mass="17697">MLEPAHQLGIDCAPAESTDPAEALRSLLESVGATHAERRRKDVTWISSELHRYHWRPPGSVHWSSINLVGARLDPLIIDIDLISARLDPQAMTTAASEKTVMVVDNILIYEEKSSLTLSTSCDCPGRRAGYKRGMEILDQMGISDGNERVERSGKEGGGAW</sequence>
<dbReference type="EnsemblPlants" id="OB05G10340.1">
    <property type="protein sequence ID" value="OB05G10340.1"/>
    <property type="gene ID" value="OB05G10340"/>
</dbReference>
<name>J3M360_ORYBR</name>
<dbReference type="Proteomes" id="UP000006038">
    <property type="component" value="Chromosome 5"/>
</dbReference>